<dbReference type="Proteomes" id="UP001219355">
    <property type="component" value="Chromosome 1"/>
</dbReference>
<accession>A0AAF0DA87</accession>
<proteinExistence type="predicted"/>
<dbReference type="EMBL" id="CP120627">
    <property type="protein sequence ID" value="WEW54774.1"/>
    <property type="molecule type" value="Genomic_DNA"/>
</dbReference>
<feature type="region of interest" description="Disordered" evidence="1">
    <location>
        <begin position="590"/>
        <end position="645"/>
    </location>
</feature>
<keyword evidence="2" id="KW-0812">Transmembrane</keyword>
<reference evidence="3" key="1">
    <citation type="submission" date="2023-03" db="EMBL/GenBank/DDBJ databases">
        <title>Emydomyces testavorans Genome Sequence.</title>
        <authorList>
            <person name="Hoyer L."/>
        </authorList>
    </citation>
    <scope>NUCLEOTIDE SEQUENCE</scope>
    <source>
        <strain evidence="3">16-2883</strain>
    </source>
</reference>
<feature type="region of interest" description="Disordered" evidence="1">
    <location>
        <begin position="167"/>
        <end position="186"/>
    </location>
</feature>
<feature type="compositionally biased region" description="Basic and acidic residues" evidence="1">
    <location>
        <begin position="1"/>
        <end position="19"/>
    </location>
</feature>
<keyword evidence="4" id="KW-1185">Reference proteome</keyword>
<keyword evidence="2" id="KW-0472">Membrane</keyword>
<feature type="region of interest" description="Disordered" evidence="1">
    <location>
        <begin position="1"/>
        <end position="71"/>
    </location>
</feature>
<feature type="region of interest" description="Disordered" evidence="1">
    <location>
        <begin position="296"/>
        <end position="317"/>
    </location>
</feature>
<sequence length="645" mass="70929">MEHSTKNSQHEQIRPHDFDDNCYSSSPANGGKRGSYTHQDGNHDGYVEESIGVGGGRRSHRSSISSLPGSVVVHPHADTPHGGEDLYSNILSGNDFGSKKNHRPHSFITHVRDRSSPFRHPSSVRAMQMGDEDSELDAISPSSMTLKARKQRAAFRAQSPCVSEMSLPMRSGAASPSSSVKNYYRSPHTRSVQEEVKKEYPLVLLHCNLLPPSLSLPPRLGIPSPELLREVLPDVYWRRWKLLEDKVVGSGVIRDRGVLISHPQEAYDVLEERLLESLELIRPRLAYGHFLGAEDGKDGGGDNSSESESDHVVDAGDGTKCHDCGQKVLKNPEGGERKWEVRVYAANGLMRAGAWAAAWKDMEKVDVEVGLWLPVEVKRELERRMVEEEAFRMEAELRSVEEEKRTKEIYGDPDRPSQEEIDGLIDVLDPEISEEQQSFPQVSPTHHPRDTADFLLKKLRSMDSQALVTHYTRMFLRDPIMMLVGGVILILAIIYGPFRGLSTTPTNSASSFFPNNVVTVTTHHTLPAFTTTVFASASASSNWPHSPIISATTVATNSSISGTPAAVVVAETAAEPSPLSKAALDVQHIEGTSSGRDDGMPSSKLEPPTEEQAESFSAAAPFGPTLEEEDENLESRSQGELVPPM</sequence>
<gene>
    <name evidence="3" type="ORF">PRK78_000199</name>
</gene>
<keyword evidence="2" id="KW-1133">Transmembrane helix</keyword>
<evidence type="ECO:0000256" key="1">
    <source>
        <dbReference type="SAM" id="MobiDB-lite"/>
    </source>
</evidence>
<feature type="transmembrane region" description="Helical" evidence="2">
    <location>
        <begin position="480"/>
        <end position="498"/>
    </location>
</feature>
<organism evidence="3 4">
    <name type="scientific">Emydomyces testavorans</name>
    <dbReference type="NCBI Taxonomy" id="2070801"/>
    <lineage>
        <taxon>Eukaryota</taxon>
        <taxon>Fungi</taxon>
        <taxon>Dikarya</taxon>
        <taxon>Ascomycota</taxon>
        <taxon>Pezizomycotina</taxon>
        <taxon>Eurotiomycetes</taxon>
        <taxon>Eurotiomycetidae</taxon>
        <taxon>Onygenales</taxon>
        <taxon>Nannizziopsiaceae</taxon>
        <taxon>Emydomyces</taxon>
    </lineage>
</organism>
<name>A0AAF0DA87_9EURO</name>
<protein>
    <submittedName>
        <fullName evidence="3">Uncharacterized protein</fullName>
    </submittedName>
</protein>
<feature type="compositionally biased region" description="Basic and acidic residues" evidence="1">
    <location>
        <begin position="308"/>
        <end position="317"/>
    </location>
</feature>
<dbReference type="AlphaFoldDB" id="A0AAF0DA87"/>
<evidence type="ECO:0000313" key="3">
    <source>
        <dbReference type="EMBL" id="WEW54774.1"/>
    </source>
</evidence>
<evidence type="ECO:0000256" key="2">
    <source>
        <dbReference type="SAM" id="Phobius"/>
    </source>
</evidence>
<evidence type="ECO:0000313" key="4">
    <source>
        <dbReference type="Proteomes" id="UP001219355"/>
    </source>
</evidence>